<dbReference type="KEGG" id="ptp:RCA23_c04250"/>
<name>A0AAN0RGU0_9RHOB</name>
<dbReference type="GO" id="GO:0005737">
    <property type="term" value="C:cytoplasm"/>
    <property type="evidence" value="ECO:0007669"/>
    <property type="project" value="TreeGrafter"/>
</dbReference>
<dbReference type="EMBL" id="CP003984">
    <property type="protein sequence ID" value="AII85986.1"/>
    <property type="molecule type" value="Genomic_DNA"/>
</dbReference>
<dbReference type="Gene3D" id="3.40.630.30">
    <property type="match status" value="1"/>
</dbReference>
<dbReference type="PROSITE" id="PS51186">
    <property type="entry name" value="GNAT"/>
    <property type="match status" value="1"/>
</dbReference>
<dbReference type="RefSeq" id="WP_044048848.1">
    <property type="nucleotide sequence ID" value="NZ_CP003984.1"/>
</dbReference>
<organism evidence="2 3">
    <name type="scientific">Planktomarina temperata RCA23</name>
    <dbReference type="NCBI Taxonomy" id="666509"/>
    <lineage>
        <taxon>Bacteria</taxon>
        <taxon>Pseudomonadati</taxon>
        <taxon>Pseudomonadota</taxon>
        <taxon>Alphaproteobacteria</taxon>
        <taxon>Rhodobacterales</taxon>
        <taxon>Paracoccaceae</taxon>
        <taxon>Planktomarina</taxon>
    </lineage>
</organism>
<feature type="domain" description="N-acetyltransferase" evidence="1">
    <location>
        <begin position="38"/>
        <end position="193"/>
    </location>
</feature>
<dbReference type="GO" id="GO:1990189">
    <property type="term" value="F:protein N-terminal-serine acetyltransferase activity"/>
    <property type="evidence" value="ECO:0007669"/>
    <property type="project" value="TreeGrafter"/>
</dbReference>
<evidence type="ECO:0000313" key="3">
    <source>
        <dbReference type="Proteomes" id="UP000028680"/>
    </source>
</evidence>
<dbReference type="PANTHER" id="PTHR43441:SF2">
    <property type="entry name" value="FAMILY ACETYLTRANSFERASE, PUTATIVE (AFU_ORTHOLOGUE AFUA_7G00850)-RELATED"/>
    <property type="match status" value="1"/>
</dbReference>
<dbReference type="AlphaFoldDB" id="A0AAN0RGU0"/>
<dbReference type="PANTHER" id="PTHR43441">
    <property type="entry name" value="RIBOSOMAL-PROTEIN-SERINE ACETYLTRANSFERASE"/>
    <property type="match status" value="1"/>
</dbReference>
<keyword evidence="3" id="KW-1185">Reference proteome</keyword>
<dbReference type="Proteomes" id="UP000028680">
    <property type="component" value="Chromosome"/>
</dbReference>
<gene>
    <name evidence="2" type="ORF">RCA23_c04250</name>
</gene>
<dbReference type="FunFam" id="3.40.630.30:FF:000047">
    <property type="entry name" value="Acetyltransferase, GNAT family"/>
    <property type="match status" value="1"/>
</dbReference>
<sequence>MKYDFFVEGFSTPPHPKGITLVGKSVQLEPLNVQKHSEDLHNANLIDLEGVNWLYLPYGPFERLDEYQKWLETEAANDDPTFFAIINLTDGKAVGVASFLRINRPDGSIEVGHINYSPLLQKTKEGTEAMYLMMRWAFENGYRRYEWKCNALNLKSRYAAQRLGFSYEGVFRQMSITKGRNRNTAWFAVIDNEWPRIKAAFESYLSDDNFNYQQKPIISLSSLTKPILYKIDNKEFS</sequence>
<reference evidence="2 3" key="1">
    <citation type="journal article" date="2014" name="ISME J.">
        <title>Adaptation of an abundant Roseobacter RCA organism to pelagic systems revealed by genomic and transcriptomic analyses.</title>
        <authorList>
            <person name="Voget S."/>
            <person name="Wemheuer B."/>
            <person name="Brinkhoff T."/>
            <person name="Vollmers J."/>
            <person name="Dietrich S."/>
            <person name="Giebel H.A."/>
            <person name="Beardsley C."/>
            <person name="Sardemann C."/>
            <person name="Bakenhus I."/>
            <person name="Billerbeck S."/>
            <person name="Daniel R."/>
            <person name="Simon M."/>
        </authorList>
    </citation>
    <scope>NUCLEOTIDE SEQUENCE [LARGE SCALE GENOMIC DNA]</scope>
    <source>
        <strain evidence="2 3">RCA23</strain>
    </source>
</reference>
<evidence type="ECO:0000313" key="2">
    <source>
        <dbReference type="EMBL" id="AII85986.1"/>
    </source>
</evidence>
<dbReference type="GO" id="GO:0008999">
    <property type="term" value="F:protein-N-terminal-alanine acetyltransferase activity"/>
    <property type="evidence" value="ECO:0007669"/>
    <property type="project" value="TreeGrafter"/>
</dbReference>
<dbReference type="SUPFAM" id="SSF55729">
    <property type="entry name" value="Acyl-CoA N-acyltransferases (Nat)"/>
    <property type="match status" value="1"/>
</dbReference>
<dbReference type="InterPro" id="IPR000182">
    <property type="entry name" value="GNAT_dom"/>
</dbReference>
<dbReference type="InterPro" id="IPR016181">
    <property type="entry name" value="Acyl_CoA_acyltransferase"/>
</dbReference>
<dbReference type="Pfam" id="PF13302">
    <property type="entry name" value="Acetyltransf_3"/>
    <property type="match status" value="1"/>
</dbReference>
<dbReference type="InterPro" id="IPR051908">
    <property type="entry name" value="Ribosomal_N-acetyltransferase"/>
</dbReference>
<dbReference type="CDD" id="cd04301">
    <property type="entry name" value="NAT_SF"/>
    <property type="match status" value="1"/>
</dbReference>
<accession>A0AAN0RGU0</accession>
<evidence type="ECO:0000259" key="1">
    <source>
        <dbReference type="PROSITE" id="PS51186"/>
    </source>
</evidence>
<protein>
    <submittedName>
        <fullName evidence="2">Gcn5-like N-acetyltransferase</fullName>
    </submittedName>
</protein>
<proteinExistence type="predicted"/>